<protein>
    <recommendedName>
        <fullName evidence="2">Type II secretion system protein H</fullName>
    </recommendedName>
    <alternativeName>
        <fullName evidence="10">General secretion pathway protein H</fullName>
    </alternativeName>
</protein>
<evidence type="ECO:0000256" key="3">
    <source>
        <dbReference type="ARBA" id="ARBA00022475"/>
    </source>
</evidence>
<dbReference type="Proteomes" id="UP000611945">
    <property type="component" value="Unassembled WGS sequence"/>
</dbReference>
<dbReference type="PROSITE" id="PS00409">
    <property type="entry name" value="PROKAR_NTER_METHYL"/>
    <property type="match status" value="1"/>
</dbReference>
<dbReference type="SUPFAM" id="SSF54523">
    <property type="entry name" value="Pili subunits"/>
    <property type="match status" value="1"/>
</dbReference>
<keyword evidence="4" id="KW-0488">Methylation</keyword>
<evidence type="ECO:0000256" key="7">
    <source>
        <dbReference type="ARBA" id="ARBA00022989"/>
    </source>
</evidence>
<sequence>MSRRKDMHGFTLIELMIILALLAILTGLAVPSFSALIRNNHLQAQAGELFSTLQYARGQAVVQRTAVEVEVDNAAAWIVNIDGQPARQLSHQPTQAQMLANTALIAFRSNGTATPTRITVCQDDDPATGFLVELQASGLVRLHPRGMDDGNSLASCTP</sequence>
<evidence type="ECO:0000313" key="12">
    <source>
        <dbReference type="EMBL" id="MBD7977701.1"/>
    </source>
</evidence>
<keyword evidence="7" id="KW-1133">Transmembrane helix</keyword>
<comment type="similarity">
    <text evidence="9">Belongs to the GSP H family.</text>
</comment>
<proteinExistence type="inferred from homology"/>
<dbReference type="Gene3D" id="3.55.40.10">
    <property type="entry name" value="minor pseudopilin epsh domain"/>
    <property type="match status" value="1"/>
</dbReference>
<name>A0ABR8TPK8_9PSED</name>
<accession>A0ABR8TPK8</accession>
<dbReference type="InterPro" id="IPR045584">
    <property type="entry name" value="Pilin-like"/>
</dbReference>
<keyword evidence="5" id="KW-0997">Cell inner membrane</keyword>
<evidence type="ECO:0000256" key="2">
    <source>
        <dbReference type="ARBA" id="ARBA00021549"/>
    </source>
</evidence>
<evidence type="ECO:0000256" key="6">
    <source>
        <dbReference type="ARBA" id="ARBA00022692"/>
    </source>
</evidence>
<evidence type="ECO:0000256" key="4">
    <source>
        <dbReference type="ARBA" id="ARBA00022481"/>
    </source>
</evidence>
<dbReference type="RefSeq" id="WP_251836480.1">
    <property type="nucleotide sequence ID" value="NZ_JACSQG010000005.1"/>
</dbReference>
<dbReference type="Pfam" id="PF12019">
    <property type="entry name" value="GspH"/>
    <property type="match status" value="1"/>
</dbReference>
<evidence type="ECO:0000256" key="8">
    <source>
        <dbReference type="ARBA" id="ARBA00023136"/>
    </source>
</evidence>
<evidence type="ECO:0000256" key="1">
    <source>
        <dbReference type="ARBA" id="ARBA00004377"/>
    </source>
</evidence>
<dbReference type="Pfam" id="PF07963">
    <property type="entry name" value="N_methyl"/>
    <property type="match status" value="1"/>
</dbReference>
<keyword evidence="6" id="KW-0812">Transmembrane</keyword>
<dbReference type="NCBIfam" id="TIGR02532">
    <property type="entry name" value="IV_pilin_GFxxxE"/>
    <property type="match status" value="1"/>
</dbReference>
<evidence type="ECO:0000256" key="5">
    <source>
        <dbReference type="ARBA" id="ARBA00022519"/>
    </source>
</evidence>
<keyword evidence="13" id="KW-1185">Reference proteome</keyword>
<comment type="subcellular location">
    <subcellularLocation>
        <location evidence="1">Cell inner membrane</location>
        <topology evidence="1">Single-pass membrane protein</topology>
    </subcellularLocation>
</comment>
<dbReference type="EMBL" id="JACSQG010000005">
    <property type="protein sequence ID" value="MBD7977701.1"/>
    <property type="molecule type" value="Genomic_DNA"/>
</dbReference>
<evidence type="ECO:0000256" key="9">
    <source>
        <dbReference type="ARBA" id="ARBA00025772"/>
    </source>
</evidence>
<evidence type="ECO:0000256" key="10">
    <source>
        <dbReference type="ARBA" id="ARBA00030775"/>
    </source>
</evidence>
<dbReference type="InterPro" id="IPR012902">
    <property type="entry name" value="N_methyl_site"/>
</dbReference>
<keyword evidence="8" id="KW-0472">Membrane</keyword>
<feature type="domain" description="General secretion pathway GspH" evidence="11">
    <location>
        <begin position="45"/>
        <end position="138"/>
    </location>
</feature>
<reference evidence="12 13" key="1">
    <citation type="submission" date="2020-08" db="EMBL/GenBank/DDBJ databases">
        <title>A Genomic Blueprint of the Chicken Gut Microbiome.</title>
        <authorList>
            <person name="Gilroy R."/>
            <person name="Ravi A."/>
            <person name="Getino M."/>
            <person name="Pursley I."/>
            <person name="Horton D.L."/>
            <person name="Alikhan N.-F."/>
            <person name="Baker D."/>
            <person name="Gharbi K."/>
            <person name="Hall N."/>
            <person name="Watson M."/>
            <person name="Adriaenssens E.M."/>
            <person name="Foster-Nyarko E."/>
            <person name="Jarju S."/>
            <person name="Secka A."/>
            <person name="Antonio M."/>
            <person name="Oren A."/>
            <person name="Chaudhuri R."/>
            <person name="La Ragione R.M."/>
            <person name="Hildebrand F."/>
            <person name="Pallen M.J."/>
        </authorList>
    </citation>
    <scope>NUCLEOTIDE SEQUENCE [LARGE SCALE GENOMIC DNA]</scope>
    <source>
        <strain evidence="12 13">Sa2CUA2</strain>
    </source>
</reference>
<evidence type="ECO:0000313" key="13">
    <source>
        <dbReference type="Proteomes" id="UP000611945"/>
    </source>
</evidence>
<dbReference type="InterPro" id="IPR022346">
    <property type="entry name" value="T2SS_GspH"/>
</dbReference>
<comment type="caution">
    <text evidence="12">The sequence shown here is derived from an EMBL/GenBank/DDBJ whole genome shotgun (WGS) entry which is preliminary data.</text>
</comment>
<organism evidence="12 13">
    <name type="scientific">Serpens gallinarum</name>
    <dbReference type="NCBI Taxonomy" id="2763075"/>
    <lineage>
        <taxon>Bacteria</taxon>
        <taxon>Pseudomonadati</taxon>
        <taxon>Pseudomonadota</taxon>
        <taxon>Gammaproteobacteria</taxon>
        <taxon>Pseudomonadales</taxon>
        <taxon>Pseudomonadaceae</taxon>
        <taxon>Pseudomonas</taxon>
    </lineage>
</organism>
<keyword evidence="3" id="KW-1003">Cell membrane</keyword>
<gene>
    <name evidence="12" type="ORF">H9642_10925</name>
</gene>
<evidence type="ECO:0000259" key="11">
    <source>
        <dbReference type="Pfam" id="PF12019"/>
    </source>
</evidence>